<evidence type="ECO:0000256" key="1">
    <source>
        <dbReference type="SAM" id="MobiDB-lite"/>
    </source>
</evidence>
<gene>
    <name evidence="2" type="ORF">PLEPLA_LOCUS1410</name>
</gene>
<proteinExistence type="predicted"/>
<sequence>MVSVMLGTSARGSAEHRALQVANQDTTNTTENWHKNSVSPSTPAPHAQWAGPHLRAGERVQSVVRLRVSEREDGTRGALRRSESRAW</sequence>
<feature type="compositionally biased region" description="Polar residues" evidence="1">
    <location>
        <begin position="22"/>
        <end position="41"/>
    </location>
</feature>
<dbReference type="EMBL" id="CADEAL010000066">
    <property type="protein sequence ID" value="CAB1413708.1"/>
    <property type="molecule type" value="Genomic_DNA"/>
</dbReference>
<feature type="region of interest" description="Disordered" evidence="1">
    <location>
        <begin position="22"/>
        <end position="55"/>
    </location>
</feature>
<accession>A0A9N7TKK2</accession>
<evidence type="ECO:0000313" key="2">
    <source>
        <dbReference type="EMBL" id="CAB1413708.1"/>
    </source>
</evidence>
<organism evidence="2 3">
    <name type="scientific">Pleuronectes platessa</name>
    <name type="common">European plaice</name>
    <dbReference type="NCBI Taxonomy" id="8262"/>
    <lineage>
        <taxon>Eukaryota</taxon>
        <taxon>Metazoa</taxon>
        <taxon>Chordata</taxon>
        <taxon>Craniata</taxon>
        <taxon>Vertebrata</taxon>
        <taxon>Euteleostomi</taxon>
        <taxon>Actinopterygii</taxon>
        <taxon>Neopterygii</taxon>
        <taxon>Teleostei</taxon>
        <taxon>Neoteleostei</taxon>
        <taxon>Acanthomorphata</taxon>
        <taxon>Carangaria</taxon>
        <taxon>Pleuronectiformes</taxon>
        <taxon>Pleuronectoidei</taxon>
        <taxon>Pleuronectidae</taxon>
        <taxon>Pleuronectes</taxon>
    </lineage>
</organism>
<reference evidence="2" key="1">
    <citation type="submission" date="2020-03" db="EMBL/GenBank/DDBJ databases">
        <authorList>
            <person name="Weist P."/>
        </authorList>
    </citation>
    <scope>NUCLEOTIDE SEQUENCE</scope>
</reference>
<evidence type="ECO:0000313" key="3">
    <source>
        <dbReference type="Proteomes" id="UP001153269"/>
    </source>
</evidence>
<dbReference type="AlphaFoldDB" id="A0A9N7TKK2"/>
<name>A0A9N7TKK2_PLEPL</name>
<keyword evidence="3" id="KW-1185">Reference proteome</keyword>
<protein>
    <submittedName>
        <fullName evidence="2">Uncharacterized protein</fullName>
    </submittedName>
</protein>
<dbReference type="Proteomes" id="UP001153269">
    <property type="component" value="Unassembled WGS sequence"/>
</dbReference>
<comment type="caution">
    <text evidence="2">The sequence shown here is derived from an EMBL/GenBank/DDBJ whole genome shotgun (WGS) entry which is preliminary data.</text>
</comment>